<comment type="caution">
    <text evidence="5">The sequence shown here is derived from an EMBL/GenBank/DDBJ whole genome shotgun (WGS) entry which is preliminary data.</text>
</comment>
<evidence type="ECO:0000313" key="5">
    <source>
        <dbReference type="EMBL" id="KPM43105.1"/>
    </source>
</evidence>
<dbReference type="EMBL" id="LKCW01000038">
    <property type="protein sequence ID" value="KPM43105.1"/>
    <property type="molecule type" value="Genomic_DNA"/>
</dbReference>
<evidence type="ECO:0000313" key="6">
    <source>
        <dbReference type="Proteomes" id="UP000050424"/>
    </source>
</evidence>
<sequence>MARPAKRNQAATAAASQHINAFARVSKSHVLPDTAVKKIAVEPARTTTSTTSTRKRKAATIEDAHPQVTPRTVSFAPSSDDDTASTKRACRRQEPQPAPPSSVRAIIKGKRTAKATPSRARTAHKPSEGTIISRTKREGKTVQTKLDGLFKKLGQAGGDKDNGLPPHLADLVDLHRSFVKTIMIQFVHNGSSAPIEFREIGPHISRSWGKRQVTVEDIRRCIAIQTSTKHESTSPFIISDYGRGRVCIELDPREDIAHINEQRLYRQFEDNLNALCAEKGADEMTDIDLPLGSLSLSDLPQAAIKNMAIDNKVNPLLSKGQRALSEIKNGIAAKQQEKEAKQAAASRNPCLNPDGTKMSLLDRLRMKQLAKANEPLPPSGPELQRRAALNRVSDVAATISMLSLSNPMSLPRQAFTMAVLLEKLKDSLRTPMSNEEGTNCVRLIASEVAPEWLRIVKIGGRENVVVQRQSQPVDRVIQERVYKLLA</sequence>
<feature type="domain" description="DNA replication factor Cdt1 C-terminal" evidence="4">
    <location>
        <begin position="359"/>
        <end position="459"/>
    </location>
</feature>
<accession>A0A0P7BBV0</accession>
<protein>
    <recommendedName>
        <fullName evidence="4">DNA replication factor Cdt1 C-terminal domain-containing protein</fullName>
    </recommendedName>
</protein>
<organism evidence="5 6">
    <name type="scientific">Neonectria ditissima</name>
    <dbReference type="NCBI Taxonomy" id="78410"/>
    <lineage>
        <taxon>Eukaryota</taxon>
        <taxon>Fungi</taxon>
        <taxon>Dikarya</taxon>
        <taxon>Ascomycota</taxon>
        <taxon>Pezizomycotina</taxon>
        <taxon>Sordariomycetes</taxon>
        <taxon>Hypocreomycetidae</taxon>
        <taxon>Hypocreales</taxon>
        <taxon>Nectriaceae</taxon>
        <taxon>Neonectria</taxon>
    </lineage>
</organism>
<evidence type="ECO:0000256" key="1">
    <source>
        <dbReference type="ARBA" id="ARBA00008356"/>
    </source>
</evidence>
<dbReference type="STRING" id="78410.A0A0P7BBV0"/>
<comment type="similarity">
    <text evidence="1">Belongs to the Cdt1 family.</text>
</comment>
<dbReference type="Pfam" id="PF26121">
    <property type="entry name" value="HTH_CDT1"/>
    <property type="match status" value="1"/>
</dbReference>
<keyword evidence="6" id="KW-1185">Reference proteome</keyword>
<dbReference type="Gene3D" id="1.10.10.1420">
    <property type="entry name" value="DNA replication factor Cdt1, C-terminal WH domain"/>
    <property type="match status" value="1"/>
</dbReference>
<keyword evidence="2" id="KW-0131">Cell cycle</keyword>
<evidence type="ECO:0000256" key="2">
    <source>
        <dbReference type="ARBA" id="ARBA00023306"/>
    </source>
</evidence>
<dbReference type="InterPro" id="IPR038090">
    <property type="entry name" value="Cdt1_C_WH_dom_sf"/>
</dbReference>
<name>A0A0P7BBV0_9HYPO</name>
<proteinExistence type="inferred from homology"/>
<dbReference type="InterPro" id="IPR032054">
    <property type="entry name" value="Cdt1_C"/>
</dbReference>
<feature type="region of interest" description="Disordered" evidence="3">
    <location>
        <begin position="41"/>
        <end position="102"/>
    </location>
</feature>
<dbReference type="Pfam" id="PF16679">
    <property type="entry name" value="CDT1_C"/>
    <property type="match status" value="1"/>
</dbReference>
<reference evidence="5 6" key="1">
    <citation type="submission" date="2015-09" db="EMBL/GenBank/DDBJ databases">
        <title>Draft genome of a European isolate of the apple canker pathogen Neonectria ditissima.</title>
        <authorList>
            <person name="Gomez-Cortecero A."/>
            <person name="Harrison R.J."/>
            <person name="Armitage A.D."/>
        </authorList>
    </citation>
    <scope>NUCLEOTIDE SEQUENCE [LARGE SCALE GENOMIC DNA]</scope>
    <source>
        <strain evidence="5 6">R09/05</strain>
    </source>
</reference>
<evidence type="ECO:0000259" key="4">
    <source>
        <dbReference type="Pfam" id="PF16679"/>
    </source>
</evidence>
<dbReference type="AlphaFoldDB" id="A0A0P7BBV0"/>
<dbReference type="OrthoDB" id="341730at2759"/>
<evidence type="ECO:0000256" key="3">
    <source>
        <dbReference type="SAM" id="MobiDB-lite"/>
    </source>
</evidence>
<gene>
    <name evidence="5" type="ORF">AK830_g3444</name>
</gene>
<dbReference type="Proteomes" id="UP000050424">
    <property type="component" value="Unassembled WGS sequence"/>
</dbReference>